<evidence type="ECO:0000256" key="1">
    <source>
        <dbReference type="ARBA" id="ARBA00004123"/>
    </source>
</evidence>
<feature type="region of interest" description="Disordered" evidence="7">
    <location>
        <begin position="1"/>
        <end position="20"/>
    </location>
</feature>
<feature type="compositionally biased region" description="Basic residues" evidence="7">
    <location>
        <begin position="157"/>
        <end position="171"/>
    </location>
</feature>
<evidence type="ECO:0000313" key="8">
    <source>
        <dbReference type="EMBL" id="RAL54282.1"/>
    </source>
</evidence>
<dbReference type="AlphaFoldDB" id="A0A328E8N5"/>
<dbReference type="GO" id="GO:0042795">
    <property type="term" value="P:snRNA transcription by RNA polymerase II"/>
    <property type="evidence" value="ECO:0007669"/>
    <property type="project" value="TreeGrafter"/>
</dbReference>
<evidence type="ECO:0000256" key="7">
    <source>
        <dbReference type="SAM" id="MobiDB-lite"/>
    </source>
</evidence>
<sequence length="490" mass="55956">MPSASVDVNDGGDDASVSFPRGGPVYVPDMVSALMKVSDFELSAFNELKNLREEVCFDSLEMYDDEISVEELKIENEENLVNMAFEEAFKDDEREAHVSSSHESSHMIPLRSCKNGKLKEKGSSKRKHNHVEDDEREAHISTSHDSSHSIPPLRSCKNGKSKKNNSSKRKHNCVEESYVAKVEEIARIKHKQVEDKAAVRLHSFNGSCGIDSTPKPLEISDRLTSLKSVSSARKVCHMKSSSSSEHVPVQFPEVVLCVEVYRSRKPLMKSQEFMVLGQQFLTELRDKIYCITDEIMKKAGTDDPSGYFLIEDVFYNDLRDARATDYSQPIRDWVENSSEAAEKWECIISGESLQKKKSILGNVAAFPLPHFRAVEMKNVRFCDLKFRVGAGYLYCHQGDCKHLMVIRDMRLIHPEDVQNQAVYPIVTFRLKVRLQKCSVCKIFKAEKMTVDDKWAAPNPCYFCDLCYYMLHYQDGTLLYDDFSVYDCIHD</sequence>
<dbReference type="GO" id="GO:0001006">
    <property type="term" value="F:RNA polymerase III type 3 promoter sequence-specific DNA binding"/>
    <property type="evidence" value="ECO:0007669"/>
    <property type="project" value="TreeGrafter"/>
</dbReference>
<comment type="similarity">
    <text evidence="2">Belongs to the SNAPC3/SRD2 family.</text>
</comment>
<dbReference type="Proteomes" id="UP000249390">
    <property type="component" value="Unassembled WGS sequence"/>
</dbReference>
<feature type="region of interest" description="Disordered" evidence="7">
    <location>
        <begin position="92"/>
        <end position="172"/>
    </location>
</feature>
<keyword evidence="5" id="KW-0804">Transcription</keyword>
<gene>
    <name evidence="8" type="ORF">DM860_001410</name>
</gene>
<dbReference type="PANTHER" id="PTHR13421">
    <property type="entry name" value="SNRNA-ACTIVATING PROTEIN COMPLEX SUBUNIT 3"/>
    <property type="match status" value="1"/>
</dbReference>
<dbReference type="PANTHER" id="PTHR13421:SF16">
    <property type="entry name" value="SNRNA-ACTIVATING PROTEIN COMPLEX SUBUNIT 3"/>
    <property type="match status" value="1"/>
</dbReference>
<dbReference type="EMBL" id="NQVE01000009">
    <property type="protein sequence ID" value="RAL54282.1"/>
    <property type="molecule type" value="Genomic_DNA"/>
</dbReference>
<evidence type="ECO:0000256" key="6">
    <source>
        <dbReference type="ARBA" id="ARBA00023242"/>
    </source>
</evidence>
<feature type="compositionally biased region" description="Low complexity" evidence="7">
    <location>
        <begin position="140"/>
        <end position="156"/>
    </location>
</feature>
<dbReference type="GO" id="GO:0003681">
    <property type="term" value="F:bent DNA binding"/>
    <property type="evidence" value="ECO:0007669"/>
    <property type="project" value="TreeGrafter"/>
</dbReference>
<keyword evidence="6" id="KW-0539">Nucleus</keyword>
<organism evidence="8 9">
    <name type="scientific">Cuscuta australis</name>
    <dbReference type="NCBI Taxonomy" id="267555"/>
    <lineage>
        <taxon>Eukaryota</taxon>
        <taxon>Viridiplantae</taxon>
        <taxon>Streptophyta</taxon>
        <taxon>Embryophyta</taxon>
        <taxon>Tracheophyta</taxon>
        <taxon>Spermatophyta</taxon>
        <taxon>Magnoliopsida</taxon>
        <taxon>eudicotyledons</taxon>
        <taxon>Gunneridae</taxon>
        <taxon>Pentapetalae</taxon>
        <taxon>asterids</taxon>
        <taxon>lamiids</taxon>
        <taxon>Solanales</taxon>
        <taxon>Convolvulaceae</taxon>
        <taxon>Cuscuteae</taxon>
        <taxon>Cuscuta</taxon>
        <taxon>Cuscuta subgen. Grammica</taxon>
        <taxon>Cuscuta sect. Cleistogrammica</taxon>
    </lineage>
</organism>
<evidence type="ECO:0000256" key="5">
    <source>
        <dbReference type="ARBA" id="ARBA00023163"/>
    </source>
</evidence>
<dbReference type="GO" id="GO:0042796">
    <property type="term" value="P:snRNA transcription by RNA polymerase III"/>
    <property type="evidence" value="ECO:0007669"/>
    <property type="project" value="TreeGrafter"/>
</dbReference>
<evidence type="ECO:0000313" key="9">
    <source>
        <dbReference type="Proteomes" id="UP000249390"/>
    </source>
</evidence>
<evidence type="ECO:0000256" key="4">
    <source>
        <dbReference type="ARBA" id="ARBA00023125"/>
    </source>
</evidence>
<keyword evidence="4" id="KW-0238">DNA-binding</keyword>
<dbReference type="InterPro" id="IPR022042">
    <property type="entry name" value="snRNA-activating_su3"/>
</dbReference>
<comment type="subcellular location">
    <subcellularLocation>
        <location evidence="1">Nucleus</location>
    </subcellularLocation>
</comment>
<evidence type="ECO:0000256" key="3">
    <source>
        <dbReference type="ARBA" id="ARBA00023015"/>
    </source>
</evidence>
<dbReference type="GO" id="GO:0019185">
    <property type="term" value="C:snRNA-activating protein complex"/>
    <property type="evidence" value="ECO:0007669"/>
    <property type="project" value="TreeGrafter"/>
</dbReference>
<keyword evidence="3" id="KW-0805">Transcription regulation</keyword>
<dbReference type="GO" id="GO:0005634">
    <property type="term" value="C:nucleus"/>
    <property type="evidence" value="ECO:0007669"/>
    <property type="project" value="UniProtKB-SubCell"/>
</dbReference>
<evidence type="ECO:0000256" key="2">
    <source>
        <dbReference type="ARBA" id="ARBA00010410"/>
    </source>
</evidence>
<protein>
    <recommendedName>
        <fullName evidence="10">snRNA-activating protein complex subunit</fullName>
    </recommendedName>
</protein>
<name>A0A328E8N5_9ASTE</name>
<proteinExistence type="inferred from homology"/>
<feature type="compositionally biased region" description="Basic and acidic residues" evidence="7">
    <location>
        <begin position="130"/>
        <end position="139"/>
    </location>
</feature>
<comment type="caution">
    <text evidence="8">The sequence shown here is derived from an EMBL/GenBank/DDBJ whole genome shotgun (WGS) entry which is preliminary data.</text>
</comment>
<dbReference type="GO" id="GO:0001046">
    <property type="term" value="F:core promoter sequence-specific DNA binding"/>
    <property type="evidence" value="ECO:0007669"/>
    <property type="project" value="TreeGrafter"/>
</dbReference>
<dbReference type="Pfam" id="PF12251">
    <property type="entry name" value="SNAPC3"/>
    <property type="match status" value="1"/>
</dbReference>
<evidence type="ECO:0008006" key="10">
    <source>
        <dbReference type="Google" id="ProtNLM"/>
    </source>
</evidence>
<reference evidence="8 9" key="1">
    <citation type="submission" date="2018-06" db="EMBL/GenBank/DDBJ databases">
        <title>The Genome of Cuscuta australis (Dodder) Provides Insight into the Evolution of Plant Parasitism.</title>
        <authorList>
            <person name="Liu H."/>
        </authorList>
    </citation>
    <scope>NUCLEOTIDE SEQUENCE [LARGE SCALE GENOMIC DNA]</scope>
    <source>
        <strain evidence="9">cv. Yunnan</strain>
        <tissue evidence="8">Vines</tissue>
    </source>
</reference>
<accession>A0A328E8N5</accession>
<keyword evidence="9" id="KW-1185">Reference proteome</keyword>
<dbReference type="GO" id="GO:0000978">
    <property type="term" value="F:RNA polymerase II cis-regulatory region sequence-specific DNA binding"/>
    <property type="evidence" value="ECO:0007669"/>
    <property type="project" value="TreeGrafter"/>
</dbReference>